<feature type="binding site" evidence="1">
    <location>
        <begin position="9"/>
        <end position="22"/>
    </location>
    <ligand>
        <name>ATP</name>
        <dbReference type="ChEBI" id="CHEBI:30616"/>
    </ligand>
</feature>
<keyword evidence="1" id="KW-0819">tRNA processing</keyword>
<keyword evidence="1" id="KW-0067">ATP-binding</keyword>
<proteinExistence type="inferred from homology"/>
<feature type="binding site" evidence="1">
    <location>
        <position position="163"/>
    </location>
    <ligand>
        <name>ATP</name>
        <dbReference type="ChEBI" id="CHEBI:30616"/>
    </ligand>
</feature>
<keyword evidence="1" id="KW-0694">RNA-binding</keyword>
<accession>A0A9Q7A9A0</accession>
<feature type="binding site" evidence="1">
    <location>
        <position position="188"/>
    </location>
    <ligand>
        <name>ATP</name>
        <dbReference type="ChEBI" id="CHEBI:30616"/>
    </ligand>
</feature>
<organism evidence="2 3">
    <name type="scientific">Aminithiophilus ramosus</name>
    <dbReference type="NCBI Taxonomy" id="3029084"/>
    <lineage>
        <taxon>Bacteria</taxon>
        <taxon>Thermotogati</taxon>
        <taxon>Synergistota</taxon>
        <taxon>Synergistia</taxon>
        <taxon>Synergistales</taxon>
        <taxon>Aminithiophilaceae</taxon>
        <taxon>Aminithiophilus</taxon>
    </lineage>
</organism>
<dbReference type="InterPro" id="IPR008513">
    <property type="entry name" value="tRNA(Met)_cyd_acetate_ligase"/>
</dbReference>
<protein>
    <recommendedName>
        <fullName evidence="1">tRNA(Met) cytidine acetate ligase</fullName>
        <ecNumber evidence="1">6.3.4.-</ecNumber>
    </recommendedName>
</protein>
<keyword evidence="1" id="KW-0820">tRNA-binding</keyword>
<comment type="function">
    <text evidence="1">Catalyzes the formation of N(4)-acetylcytidine (ac(4)C) at the wobble position of elongator tRNA(Met), using acetate and ATP as substrates. First activates an acetate ion to form acetyladenylate (Ac-AMP) and then transfers the acetyl group to tRNA to form ac(4)C34.</text>
</comment>
<dbReference type="InterPro" id="IPR014729">
    <property type="entry name" value="Rossmann-like_a/b/a_fold"/>
</dbReference>
<dbReference type="EC" id="6.3.4.-" evidence="1"/>
<dbReference type="GO" id="GO:0005524">
    <property type="term" value="F:ATP binding"/>
    <property type="evidence" value="ECO:0007669"/>
    <property type="project" value="UniProtKB-KW"/>
</dbReference>
<dbReference type="Pfam" id="PF05636">
    <property type="entry name" value="HIGH_NTase1"/>
    <property type="match status" value="1"/>
</dbReference>
<keyword evidence="3" id="KW-1185">Reference proteome</keyword>
<reference evidence="3" key="1">
    <citation type="submission" date="2021-04" db="EMBL/GenBank/DDBJ databases">
        <title>A novel Synergistetes isolate from a pyrite-forming mixed culture.</title>
        <authorList>
            <person name="Bunk B."/>
            <person name="Sproer C."/>
            <person name="Spring S."/>
            <person name="Pester M."/>
        </authorList>
    </citation>
    <scope>NUCLEOTIDE SEQUENCE [LARGE SCALE GENOMIC DNA]</scope>
    <source>
        <strain evidence="3">J.5.4.2-T.3.5.2</strain>
    </source>
</reference>
<dbReference type="EMBL" id="CP072943">
    <property type="protein sequence ID" value="QTX32925.1"/>
    <property type="molecule type" value="Genomic_DNA"/>
</dbReference>
<dbReference type="Gene3D" id="3.40.50.620">
    <property type="entry name" value="HUPs"/>
    <property type="match status" value="1"/>
</dbReference>
<dbReference type="RefSeq" id="WP_274374190.1">
    <property type="nucleotide sequence ID" value="NZ_CP072943.1"/>
</dbReference>
<comment type="subcellular location">
    <subcellularLocation>
        <location evidence="1">Cytoplasm</location>
    </subcellularLocation>
</comment>
<dbReference type="HAMAP" id="MF_01539">
    <property type="entry name" value="TmcAL"/>
    <property type="match status" value="1"/>
</dbReference>
<dbReference type="SUPFAM" id="SSF52374">
    <property type="entry name" value="Nucleotidylyl transferase"/>
    <property type="match status" value="1"/>
</dbReference>
<evidence type="ECO:0000313" key="3">
    <source>
        <dbReference type="Proteomes" id="UP000671879"/>
    </source>
</evidence>
<keyword evidence="1" id="KW-0547">Nucleotide-binding</keyword>
<evidence type="ECO:0000313" key="2">
    <source>
        <dbReference type="EMBL" id="QTX32925.1"/>
    </source>
</evidence>
<dbReference type="GO" id="GO:0005737">
    <property type="term" value="C:cytoplasm"/>
    <property type="evidence" value="ECO:0007669"/>
    <property type="project" value="UniProtKB-SubCell"/>
</dbReference>
<comment type="catalytic activity">
    <reaction evidence="1">
        <text>cytidine(34) in elongator tRNA(Met) + acetate + ATP = N(4)-acetylcytidine(34) in elongator tRNA(Met) + AMP + diphosphate</text>
        <dbReference type="Rhea" id="RHEA:58144"/>
        <dbReference type="Rhea" id="RHEA-COMP:10693"/>
        <dbReference type="Rhea" id="RHEA-COMP:10694"/>
        <dbReference type="ChEBI" id="CHEBI:30089"/>
        <dbReference type="ChEBI" id="CHEBI:30616"/>
        <dbReference type="ChEBI" id="CHEBI:33019"/>
        <dbReference type="ChEBI" id="CHEBI:74900"/>
        <dbReference type="ChEBI" id="CHEBI:82748"/>
        <dbReference type="ChEBI" id="CHEBI:456215"/>
    </reaction>
</comment>
<dbReference type="GO" id="GO:0006400">
    <property type="term" value="P:tRNA modification"/>
    <property type="evidence" value="ECO:0007669"/>
    <property type="project" value="UniProtKB-UniRule"/>
</dbReference>
<feature type="binding site" evidence="1">
    <location>
        <position position="104"/>
    </location>
    <ligand>
        <name>ATP</name>
        <dbReference type="ChEBI" id="CHEBI:30616"/>
    </ligand>
</feature>
<dbReference type="GO" id="GO:0000049">
    <property type="term" value="F:tRNA binding"/>
    <property type="evidence" value="ECO:0007669"/>
    <property type="project" value="UniProtKB-KW"/>
</dbReference>
<dbReference type="KEGG" id="aram:KAR29_03150"/>
<keyword evidence="1" id="KW-0963">Cytoplasm</keyword>
<dbReference type="GO" id="GO:0016879">
    <property type="term" value="F:ligase activity, forming carbon-nitrogen bonds"/>
    <property type="evidence" value="ECO:0007669"/>
    <property type="project" value="UniProtKB-UniRule"/>
</dbReference>
<keyword evidence="1" id="KW-0436">Ligase</keyword>
<dbReference type="PANTHER" id="PTHR37825:SF1">
    <property type="entry name" value="TRNA(MET) CYTIDINE ACETATE LIGASE"/>
    <property type="match status" value="1"/>
</dbReference>
<evidence type="ECO:0000256" key="1">
    <source>
        <dbReference type="HAMAP-Rule" id="MF_01539"/>
    </source>
</evidence>
<gene>
    <name evidence="1" type="primary">tmcAL</name>
    <name evidence="2" type="ORF">KAR29_03150</name>
</gene>
<dbReference type="PANTHER" id="PTHR37825">
    <property type="entry name" value="TRNA(MET) CYTIDINE ACETATE LIGASE"/>
    <property type="match status" value="1"/>
</dbReference>
<name>A0A9Q7A9A0_9BACT</name>
<comment type="similarity">
    <text evidence="1">Belongs to the TmcAL family.</text>
</comment>
<dbReference type="Proteomes" id="UP000671879">
    <property type="component" value="Chromosome"/>
</dbReference>
<sequence length="400" mass="43827">MTRRVAGIVAEYNPFHSGHAYHLAEARRVTDAAAVVVVLSSHFVQRGEPACLDPQTRTAMALEGGADLVVELPVPFCCHNAGVFAGAAIDILAATGVVTDVVFGMEDREAPIETIASILLDEPAPFKEALARNLRTGLSFVESRSRAIDALLPGAGGVLSRPNNSLAVAYVRQIFKARYPLEARPICRLGPGYHDRTRGRIMSATALREALKEGDRSALNEAMPEYAFGRISASLASDRCLADDETLWRTMRILFLREGSTRLASMAEMSEGIERAFVREARSGRTWRQFVDSLTSKRYPRGRIQRQAIHCLLGLDQETNRALQRSGPLFSRVLGANGTGRDLLREMGDRATIPFVSRGSEIPEGAAQTIERLRHVAGEIWEGLLPVAAQRDPFEPPLMI</sequence>
<dbReference type="AlphaFoldDB" id="A0A9Q7A9A0"/>
<comment type="caution">
    <text evidence="1">Lacks conserved residue(s) required for the propagation of feature annotation.</text>
</comment>